<evidence type="ECO:0000256" key="17">
    <source>
        <dbReference type="SAM" id="MobiDB-lite"/>
    </source>
</evidence>
<dbReference type="EMBL" id="KV460214">
    <property type="protein sequence ID" value="OBT99011.1"/>
    <property type="molecule type" value="Genomic_DNA"/>
</dbReference>
<evidence type="ECO:0000256" key="4">
    <source>
        <dbReference type="ARBA" id="ARBA00005555"/>
    </source>
</evidence>
<keyword evidence="5 15" id="KW-0808">Transferase</keyword>
<dbReference type="InterPro" id="IPR001841">
    <property type="entry name" value="Znf_RING"/>
</dbReference>
<dbReference type="CDD" id="cd16499">
    <property type="entry name" value="RING-HC_Bre1-like"/>
    <property type="match status" value="1"/>
</dbReference>
<feature type="coiled-coil region" evidence="16">
    <location>
        <begin position="290"/>
        <end position="489"/>
    </location>
</feature>
<dbReference type="STRING" id="342668.A0A1B8GT62"/>
<dbReference type="PANTHER" id="PTHR23163">
    <property type="entry name" value="RING FINGER PROTEIN-RELATED"/>
    <property type="match status" value="1"/>
</dbReference>
<keyword evidence="11 15" id="KW-0175">Coiled coil</keyword>
<evidence type="ECO:0000256" key="10">
    <source>
        <dbReference type="ARBA" id="ARBA00022853"/>
    </source>
</evidence>
<proteinExistence type="inferred from homology"/>
<feature type="domain" description="RING-type" evidence="18">
    <location>
        <begin position="682"/>
        <end position="721"/>
    </location>
</feature>
<feature type="coiled-coil region" evidence="16">
    <location>
        <begin position="630"/>
        <end position="664"/>
    </location>
</feature>
<dbReference type="GO" id="GO:0061630">
    <property type="term" value="F:ubiquitin protein ligase activity"/>
    <property type="evidence" value="ECO:0007669"/>
    <property type="project" value="UniProtKB-EC"/>
</dbReference>
<dbReference type="Proteomes" id="UP000091956">
    <property type="component" value="Unassembled WGS sequence"/>
</dbReference>
<dbReference type="PANTHER" id="PTHR23163:SF0">
    <property type="entry name" value="E3 UBIQUITIN-PROTEIN LIGASE BRE1"/>
    <property type="match status" value="1"/>
</dbReference>
<comment type="pathway">
    <text evidence="3 15">Protein modification; protein ubiquitination.</text>
</comment>
<feature type="coiled-coil region" evidence="16">
    <location>
        <begin position="197"/>
        <end position="231"/>
    </location>
</feature>
<evidence type="ECO:0000256" key="7">
    <source>
        <dbReference type="ARBA" id="ARBA00022771"/>
    </source>
</evidence>
<keyword evidence="10 15" id="KW-0156">Chromatin regulator</keyword>
<protein>
    <recommendedName>
        <fullName evidence="15">E3 ubiquitin protein ligase</fullName>
        <ecNumber evidence="15">2.3.2.27</ecNumber>
    </recommendedName>
</protein>
<keyword evidence="7 14" id="KW-0863">Zinc-finger</keyword>
<feature type="region of interest" description="Disordered" evidence="17">
    <location>
        <begin position="25"/>
        <end position="49"/>
    </location>
</feature>
<evidence type="ECO:0000313" key="20">
    <source>
        <dbReference type="Proteomes" id="UP000091956"/>
    </source>
</evidence>
<dbReference type="GO" id="GO:0006325">
    <property type="term" value="P:chromatin organization"/>
    <property type="evidence" value="ECO:0007669"/>
    <property type="project" value="UniProtKB-KW"/>
</dbReference>
<evidence type="ECO:0000256" key="13">
    <source>
        <dbReference type="ARBA" id="ARBA00059679"/>
    </source>
</evidence>
<comment type="subcellular location">
    <subcellularLocation>
        <location evidence="2 15">Nucleus</location>
    </subcellularLocation>
</comment>
<dbReference type="Pfam" id="PF08647">
    <property type="entry name" value="BRE1"/>
    <property type="match status" value="1"/>
</dbReference>
<sequence length="734" mass="82819">MKVAAATVGPLPATIIKMEDRKRAAGQSVDDLAPPTKRQAMNGGSKVSVDADMPWKDDLERYQKDAILRQMTEYKREKALLESELKDVRKRSVDHDDHLRVVDAWWSQLLDEVTLLTKNSAPSTFNVDAPFPTATNFENSVVFSDHLASKAKQIKEMVANIMANLDTSPEKRTDEVQDLQQKLNKLLASHKDEMVKYDRMRVENEQAKERLESASLRALKLERKLERSKSSTVAKLEQQAIAGTGNSAGSGIGSVENGFDTRAEVANGSKDNEAKVEASEVALKEAVAVSDKQKQQLEELFTENKSITEQLTAANARLANLTEDDYARTELFKNFKSQHEEVIKRINHLEATNIQLREEAEKLQAERTAYRTQLQNEAETVKEELESQLQRLDSDLARVRSTRDELLADQTMRRANQDQERTAIGQMKELVSAKEDRVTTLESEVQRLRSVVDGSCEATPKPEIEGLDLAELQRKYVTLEQSFASVNNELPAMEKAYKRAVATASKKVMDFAALEEKVSILIAEKSKADQKYFAARKDMDTRIGEVRALRAQNSKSSEIITQLKEVESSNRTIVTGLEKQLSDARQLYNSTVSDHKKLQLTSSESASKLEGLRAQVAELTNMLRSKDTALSTTKQRAQSVETELEQVRSRFEQSEKEKETWKAKSLSNQSGEEEMLRMLALCTICRNNFKNTVLKTCGHVFCNHCVENRLANRMRKCPNCSKAFDKMDVMTVHM</sequence>
<keyword evidence="9 15" id="KW-0862">Zinc</keyword>
<evidence type="ECO:0000256" key="5">
    <source>
        <dbReference type="ARBA" id="ARBA00022679"/>
    </source>
</evidence>
<comment type="function">
    <text evidence="13">E3 ubiquitin-protein ligase that mediates monoubiquitination of histone H2B to form H2BK123ub1. H2BK123ub1 gives a specific tag for epigenetic transcriptional activation and is also a prerequisite for H3K4me and H3K79me formation.</text>
</comment>
<evidence type="ECO:0000256" key="9">
    <source>
        <dbReference type="ARBA" id="ARBA00022833"/>
    </source>
</evidence>
<comment type="catalytic activity">
    <reaction evidence="1 15">
        <text>S-ubiquitinyl-[E2 ubiquitin-conjugating enzyme]-L-cysteine + [acceptor protein]-L-lysine = [E2 ubiquitin-conjugating enzyme]-L-cysteine + N(6)-ubiquitinyl-[acceptor protein]-L-lysine.</text>
        <dbReference type="EC" id="2.3.2.27"/>
    </reaction>
</comment>
<dbReference type="RefSeq" id="XP_018132744.1">
    <property type="nucleotide sequence ID" value="XM_018272004.2"/>
</dbReference>
<reference evidence="20" key="2">
    <citation type="journal article" date="2018" name="Nat. Commun.">
        <title>Extreme sensitivity to ultraviolet light in the fungal pathogen causing white-nose syndrome of bats.</title>
        <authorList>
            <person name="Palmer J.M."/>
            <person name="Drees K.P."/>
            <person name="Foster J.T."/>
            <person name="Lindner D.L."/>
        </authorList>
    </citation>
    <scope>NUCLEOTIDE SEQUENCE [LARGE SCALE GENOMIC DNA]</scope>
    <source>
        <strain evidence="20">UAMH 10579</strain>
    </source>
</reference>
<evidence type="ECO:0000256" key="1">
    <source>
        <dbReference type="ARBA" id="ARBA00000900"/>
    </source>
</evidence>
<evidence type="ECO:0000256" key="3">
    <source>
        <dbReference type="ARBA" id="ARBA00004906"/>
    </source>
</evidence>
<dbReference type="GO" id="GO:0016567">
    <property type="term" value="P:protein ubiquitination"/>
    <property type="evidence" value="ECO:0007669"/>
    <property type="project" value="UniProtKB-UniRule"/>
</dbReference>
<dbReference type="InterPro" id="IPR017907">
    <property type="entry name" value="Znf_RING_CS"/>
</dbReference>
<keyword evidence="12 15" id="KW-0539">Nucleus</keyword>
<dbReference type="InterPro" id="IPR058643">
    <property type="entry name" value="BRE1-like_CC"/>
</dbReference>
<dbReference type="InterPro" id="IPR013956">
    <property type="entry name" value="E3_ubiquit_lig_Bre1"/>
</dbReference>
<evidence type="ECO:0000256" key="2">
    <source>
        <dbReference type="ARBA" id="ARBA00004123"/>
    </source>
</evidence>
<evidence type="ECO:0000256" key="12">
    <source>
        <dbReference type="ARBA" id="ARBA00023242"/>
    </source>
</evidence>
<evidence type="ECO:0000313" key="19">
    <source>
        <dbReference type="EMBL" id="OBT99011.1"/>
    </source>
</evidence>
<gene>
    <name evidence="19" type="primary">BRE1</name>
    <name evidence="19" type="ORF">VE01_02495</name>
</gene>
<comment type="similarity">
    <text evidence="4 15">Belongs to the BRE1 family.</text>
</comment>
<evidence type="ECO:0000256" key="14">
    <source>
        <dbReference type="PROSITE-ProRule" id="PRU00175"/>
    </source>
</evidence>
<dbReference type="GeneID" id="28835881"/>
<evidence type="ECO:0000256" key="11">
    <source>
        <dbReference type="ARBA" id="ARBA00023054"/>
    </source>
</evidence>
<feature type="coiled-coil region" evidence="16">
    <location>
        <begin position="64"/>
        <end position="91"/>
    </location>
</feature>
<dbReference type="Pfam" id="PF26095">
    <property type="entry name" value="CC_Bre1"/>
    <property type="match status" value="1"/>
</dbReference>
<dbReference type="PROSITE" id="PS00518">
    <property type="entry name" value="ZF_RING_1"/>
    <property type="match status" value="1"/>
</dbReference>
<keyword evidence="6 15" id="KW-0479">Metal-binding</keyword>
<dbReference type="SMART" id="SM00184">
    <property type="entry name" value="RING"/>
    <property type="match status" value="1"/>
</dbReference>
<dbReference type="Gene3D" id="3.30.40.10">
    <property type="entry name" value="Zinc/RING finger domain, C3HC4 (zinc finger)"/>
    <property type="match status" value="1"/>
</dbReference>
<dbReference type="Pfam" id="PF13920">
    <property type="entry name" value="zf-C3HC4_3"/>
    <property type="match status" value="1"/>
</dbReference>
<evidence type="ECO:0000256" key="15">
    <source>
        <dbReference type="RuleBase" id="RU365038"/>
    </source>
</evidence>
<dbReference type="OrthoDB" id="654191at2759"/>
<dbReference type="InterPro" id="IPR013083">
    <property type="entry name" value="Znf_RING/FYVE/PHD"/>
</dbReference>
<dbReference type="GO" id="GO:0008270">
    <property type="term" value="F:zinc ion binding"/>
    <property type="evidence" value="ECO:0007669"/>
    <property type="project" value="UniProtKB-KW"/>
</dbReference>
<dbReference type="SUPFAM" id="SSF57850">
    <property type="entry name" value="RING/U-box"/>
    <property type="match status" value="1"/>
</dbReference>
<evidence type="ECO:0000256" key="16">
    <source>
        <dbReference type="SAM" id="Coils"/>
    </source>
</evidence>
<dbReference type="UniPathway" id="UPA00143"/>
<dbReference type="PROSITE" id="PS50089">
    <property type="entry name" value="ZF_RING_2"/>
    <property type="match status" value="1"/>
</dbReference>
<reference evidence="19 20" key="1">
    <citation type="submission" date="2016-03" db="EMBL/GenBank/DDBJ databases">
        <title>Comparative genomics of Pseudogymnoascus destructans, the fungus causing white-nose syndrome of bats.</title>
        <authorList>
            <person name="Palmer J.M."/>
            <person name="Drees K.P."/>
            <person name="Foster J.T."/>
            <person name="Lindner D.L."/>
        </authorList>
    </citation>
    <scope>NUCLEOTIDE SEQUENCE [LARGE SCALE GENOMIC DNA]</scope>
    <source>
        <strain evidence="19 20">UAMH 10579</strain>
    </source>
</reference>
<dbReference type="GO" id="GO:0033503">
    <property type="term" value="C:HULC complex"/>
    <property type="evidence" value="ECO:0007669"/>
    <property type="project" value="TreeGrafter"/>
</dbReference>
<keyword evidence="8 15" id="KW-0833">Ubl conjugation pathway</keyword>
<dbReference type="AlphaFoldDB" id="A0A1B8GT62"/>
<evidence type="ECO:0000256" key="6">
    <source>
        <dbReference type="ARBA" id="ARBA00022723"/>
    </source>
</evidence>
<keyword evidence="20" id="KW-1185">Reference proteome</keyword>
<dbReference type="GO" id="GO:0005634">
    <property type="term" value="C:nucleus"/>
    <property type="evidence" value="ECO:0007669"/>
    <property type="project" value="UniProtKB-SubCell"/>
</dbReference>
<dbReference type="EC" id="2.3.2.27" evidence="15"/>
<organism evidence="19 20">
    <name type="scientific">Pseudogymnoascus verrucosus</name>
    <dbReference type="NCBI Taxonomy" id="342668"/>
    <lineage>
        <taxon>Eukaryota</taxon>
        <taxon>Fungi</taxon>
        <taxon>Dikarya</taxon>
        <taxon>Ascomycota</taxon>
        <taxon>Pezizomycotina</taxon>
        <taxon>Leotiomycetes</taxon>
        <taxon>Thelebolales</taxon>
        <taxon>Thelebolaceae</taxon>
        <taxon>Pseudogymnoascus</taxon>
    </lineage>
</organism>
<accession>A0A1B8GT62</accession>
<name>A0A1B8GT62_9PEZI</name>
<evidence type="ECO:0000259" key="18">
    <source>
        <dbReference type="PROSITE" id="PS50089"/>
    </source>
</evidence>
<evidence type="ECO:0000256" key="8">
    <source>
        <dbReference type="ARBA" id="ARBA00022786"/>
    </source>
</evidence>